<dbReference type="SUPFAM" id="SSF56601">
    <property type="entry name" value="beta-lactamase/transpeptidase-like"/>
    <property type="match status" value="1"/>
</dbReference>
<feature type="domain" description="Beta-lactamase-related" evidence="3">
    <location>
        <begin position="35"/>
        <end position="353"/>
    </location>
</feature>
<dbReference type="InterPro" id="IPR012338">
    <property type="entry name" value="Beta-lactam/transpept-like"/>
</dbReference>
<keyword evidence="2" id="KW-0732">Signal</keyword>
<dbReference type="Pfam" id="PF00144">
    <property type="entry name" value="Beta-lactamase"/>
    <property type="match status" value="1"/>
</dbReference>
<evidence type="ECO:0000256" key="1">
    <source>
        <dbReference type="ARBA" id="ARBA00038473"/>
    </source>
</evidence>
<evidence type="ECO:0000313" key="4">
    <source>
        <dbReference type="EMBL" id="GAA0374747.1"/>
    </source>
</evidence>
<proteinExistence type="inferred from homology"/>
<gene>
    <name evidence="4" type="ORF">GCM10009092_43720</name>
</gene>
<feature type="chain" id="PRO_5046256144" description="Beta-lactamase-related domain-containing protein" evidence="2">
    <location>
        <begin position="20"/>
        <end position="378"/>
    </location>
</feature>
<name>A0ABP3HN59_9ALTE</name>
<evidence type="ECO:0000313" key="5">
    <source>
        <dbReference type="Proteomes" id="UP001501757"/>
    </source>
</evidence>
<feature type="signal peptide" evidence="2">
    <location>
        <begin position="1"/>
        <end position="19"/>
    </location>
</feature>
<dbReference type="InterPro" id="IPR051478">
    <property type="entry name" value="Beta-lactamase-like_AB/R"/>
</dbReference>
<keyword evidence="5" id="KW-1185">Reference proteome</keyword>
<organism evidence="4 5">
    <name type="scientific">Bowmanella denitrificans</name>
    <dbReference type="NCBI Taxonomy" id="366582"/>
    <lineage>
        <taxon>Bacteria</taxon>
        <taxon>Pseudomonadati</taxon>
        <taxon>Pseudomonadota</taxon>
        <taxon>Gammaproteobacteria</taxon>
        <taxon>Alteromonadales</taxon>
        <taxon>Alteromonadaceae</taxon>
        <taxon>Bowmanella</taxon>
    </lineage>
</organism>
<dbReference type="PANTHER" id="PTHR22935">
    <property type="entry name" value="PENICILLIN-BINDING PROTEIN"/>
    <property type="match status" value="1"/>
</dbReference>
<dbReference type="Gene3D" id="3.40.710.10">
    <property type="entry name" value="DD-peptidase/beta-lactamase superfamily"/>
    <property type="match status" value="1"/>
</dbReference>
<dbReference type="RefSeq" id="WP_343847501.1">
    <property type="nucleotide sequence ID" value="NZ_BAAAEI010000031.1"/>
</dbReference>
<sequence length="378" mass="43029">MKYFFWLVLFCTASLTCSAQDNWLGTFADEVKTAAHLKAIPGYAFAVVSAEEPDQVFVQGKTRKNGKQPVNQDTVFRLASVSKTFTSVLAAKLVEQGKLNWNLPLSQLAPDYPFKPELAKSMTLGHILSQSSGYMPNAYDNLIEADYPVKRVLNELAGLKPICSPGSCYTYQNALFAVVEEGLHNSLQLNYAQLLQENLLMPLGMSRSGVGRQALMRDENWARPHVLLAKNRWHEVAVNEDYYRFAPAAGVNASIRDMRQWLKLMLGQYPHLLSSHAIEQLLTPKIRTSRELYRRHWRDHLKDAHYGLGWRVYDFDGELLVHHSGWVKGYRADVGFSPKYKTGMVFLMNAESNLMNEITVNFWADFFEQMKIRAQTAP</sequence>
<evidence type="ECO:0000256" key="2">
    <source>
        <dbReference type="SAM" id="SignalP"/>
    </source>
</evidence>
<dbReference type="PANTHER" id="PTHR22935:SF95">
    <property type="entry name" value="BETA-LACTAMASE-LIKE 1-RELATED"/>
    <property type="match status" value="1"/>
</dbReference>
<accession>A0ABP3HN59</accession>
<evidence type="ECO:0000259" key="3">
    <source>
        <dbReference type="Pfam" id="PF00144"/>
    </source>
</evidence>
<protein>
    <recommendedName>
        <fullName evidence="3">Beta-lactamase-related domain-containing protein</fullName>
    </recommendedName>
</protein>
<reference evidence="5" key="1">
    <citation type="journal article" date="2019" name="Int. J. Syst. Evol. Microbiol.">
        <title>The Global Catalogue of Microorganisms (GCM) 10K type strain sequencing project: providing services to taxonomists for standard genome sequencing and annotation.</title>
        <authorList>
            <consortium name="The Broad Institute Genomics Platform"/>
            <consortium name="The Broad Institute Genome Sequencing Center for Infectious Disease"/>
            <person name="Wu L."/>
            <person name="Ma J."/>
        </authorList>
    </citation>
    <scope>NUCLEOTIDE SEQUENCE [LARGE SCALE GENOMIC DNA]</scope>
    <source>
        <strain evidence="5">JCM 13378</strain>
    </source>
</reference>
<dbReference type="InterPro" id="IPR001466">
    <property type="entry name" value="Beta-lactam-related"/>
</dbReference>
<dbReference type="EMBL" id="BAAAEI010000031">
    <property type="protein sequence ID" value="GAA0374747.1"/>
    <property type="molecule type" value="Genomic_DNA"/>
</dbReference>
<dbReference type="Proteomes" id="UP001501757">
    <property type="component" value="Unassembled WGS sequence"/>
</dbReference>
<comment type="caution">
    <text evidence="4">The sequence shown here is derived from an EMBL/GenBank/DDBJ whole genome shotgun (WGS) entry which is preliminary data.</text>
</comment>
<comment type="similarity">
    <text evidence="1">Belongs to the beta-lactamase family.</text>
</comment>